<keyword evidence="2" id="KW-1185">Reference proteome</keyword>
<dbReference type="Pfam" id="PF12314">
    <property type="entry name" value="IMCp"/>
    <property type="match status" value="1"/>
</dbReference>
<name>A0A6P6XKJ2_DERPT</name>
<proteinExistence type="predicted"/>
<evidence type="ECO:0000313" key="2">
    <source>
        <dbReference type="Proteomes" id="UP000515146"/>
    </source>
</evidence>
<dbReference type="AlphaFoldDB" id="A0A6P6XKJ2"/>
<reference evidence="3" key="1">
    <citation type="submission" date="2025-08" db="UniProtKB">
        <authorList>
            <consortium name="RefSeq"/>
        </authorList>
    </citation>
    <scope>IDENTIFICATION</scope>
    <source>
        <strain evidence="3">Airmid</strain>
    </source>
</reference>
<dbReference type="KEGG" id="dpte:113788650"/>
<sequence>MVLKERVNEIPINSMQIIDEYVPEYKEVGKVMKYVPKFDVKERILDVTIPRLKWNTKEVKVPAVKEVIRYVESDSLLETITRYMPDDVSFEDLDKASPEMQGQLQNEDQSKNEKKPTNDVSNTNEKPDLIGFISSSDEPITIDVPVPFTVPKAVCIPIEVPVLKFVDSFVPIAVRRQVTPKLSFTTDVYGVKCTREKPVLVVEDKLVPVPVDISLQVIEKDINVNLINPSTFSKADMQALWMRAAADQLEVYKEEHGGKLPPEMRVDPSLKVQPDDNHWCSVLQAQDKKTQEENEEEIFDNVLPIDGNHPLITTWLQSQWMNCPTTEIHNMYSPEFFRLHGSALSSYFHPTPKSVKITQKQAEEFSPNPADELPHPWNSIQALNLSVKQHLDSVN</sequence>
<evidence type="ECO:0000256" key="1">
    <source>
        <dbReference type="SAM" id="MobiDB-lite"/>
    </source>
</evidence>
<gene>
    <name evidence="3" type="primary">LOC113788650</name>
</gene>
<organism evidence="2 3">
    <name type="scientific">Dermatophagoides pteronyssinus</name>
    <name type="common">European house dust mite</name>
    <dbReference type="NCBI Taxonomy" id="6956"/>
    <lineage>
        <taxon>Eukaryota</taxon>
        <taxon>Metazoa</taxon>
        <taxon>Ecdysozoa</taxon>
        <taxon>Arthropoda</taxon>
        <taxon>Chelicerata</taxon>
        <taxon>Arachnida</taxon>
        <taxon>Acari</taxon>
        <taxon>Acariformes</taxon>
        <taxon>Sarcoptiformes</taxon>
        <taxon>Astigmata</taxon>
        <taxon>Psoroptidia</taxon>
        <taxon>Analgoidea</taxon>
        <taxon>Pyroglyphidae</taxon>
        <taxon>Dermatophagoidinae</taxon>
        <taxon>Dermatophagoides</taxon>
    </lineage>
</organism>
<feature type="region of interest" description="Disordered" evidence="1">
    <location>
        <begin position="97"/>
        <end position="127"/>
    </location>
</feature>
<evidence type="ECO:0000313" key="3">
    <source>
        <dbReference type="RefSeq" id="XP_027193917.1"/>
    </source>
</evidence>
<dbReference type="InterPro" id="IPR022086">
    <property type="entry name" value="IMCp"/>
</dbReference>
<dbReference type="OrthoDB" id="341024at2759"/>
<dbReference type="Proteomes" id="UP000515146">
    <property type="component" value="Unplaced"/>
</dbReference>
<dbReference type="RefSeq" id="XP_027193917.1">
    <property type="nucleotide sequence ID" value="XM_027338116.1"/>
</dbReference>
<feature type="compositionally biased region" description="Basic and acidic residues" evidence="1">
    <location>
        <begin position="108"/>
        <end position="117"/>
    </location>
</feature>
<protein>
    <submittedName>
        <fullName evidence="3">Uncharacterized protein LOC113788650</fullName>
    </submittedName>
</protein>
<dbReference type="InParanoid" id="A0A6P6XKJ2"/>
<accession>A0A6P6XKJ2</accession>